<dbReference type="EMBL" id="JASCZI010181258">
    <property type="protein sequence ID" value="MED6180106.1"/>
    <property type="molecule type" value="Genomic_DNA"/>
</dbReference>
<sequence length="129" mass="14896">MGECNISVVHGSTHKYVRSALLPLISPTMVRDQLLPTIDQFVRSYVSNWDNQVMDIQQKIKEMAFLSSLQQVVDKESMKIKDKIMPEYFKLFLGTISLPIPLPGTNYSRGLQARKAIVRIIREVMEERR</sequence>
<comment type="caution">
    <text evidence="4">The sequence shown here is derived from an EMBL/GenBank/DDBJ whole genome shotgun (WGS) entry which is preliminary data.</text>
</comment>
<name>A0ABU6W2K8_9FABA</name>
<dbReference type="InterPro" id="IPR036396">
    <property type="entry name" value="Cyt_P450_sf"/>
</dbReference>
<evidence type="ECO:0000256" key="1">
    <source>
        <dbReference type="ARBA" id="ARBA00010617"/>
    </source>
</evidence>
<keyword evidence="5" id="KW-1185">Reference proteome</keyword>
<gene>
    <name evidence="4" type="ORF">PIB30_007265</name>
</gene>
<comment type="similarity">
    <text evidence="1">Belongs to the cytochrome P450 family.</text>
</comment>
<evidence type="ECO:0000256" key="2">
    <source>
        <dbReference type="ARBA" id="ARBA00022723"/>
    </source>
</evidence>
<dbReference type="Gene3D" id="1.10.630.10">
    <property type="entry name" value="Cytochrome P450"/>
    <property type="match status" value="1"/>
</dbReference>
<evidence type="ECO:0000256" key="3">
    <source>
        <dbReference type="ARBA" id="ARBA00023004"/>
    </source>
</evidence>
<dbReference type="PANTHER" id="PTHR24286">
    <property type="entry name" value="CYTOCHROME P450 26"/>
    <property type="match status" value="1"/>
</dbReference>
<dbReference type="Proteomes" id="UP001341840">
    <property type="component" value="Unassembled WGS sequence"/>
</dbReference>
<dbReference type="SUPFAM" id="SSF48264">
    <property type="entry name" value="Cytochrome P450"/>
    <property type="match status" value="1"/>
</dbReference>
<evidence type="ECO:0000313" key="5">
    <source>
        <dbReference type="Proteomes" id="UP001341840"/>
    </source>
</evidence>
<dbReference type="PANTHER" id="PTHR24286:SF169">
    <property type="entry name" value="CYTOCHROME P450 85A1"/>
    <property type="match status" value="1"/>
</dbReference>
<proteinExistence type="inferred from homology"/>
<keyword evidence="3" id="KW-0408">Iron</keyword>
<reference evidence="4 5" key="1">
    <citation type="journal article" date="2023" name="Plants (Basel)">
        <title>Bridging the Gap: Combining Genomics and Transcriptomics Approaches to Understand Stylosanthes scabra, an Orphan Legume from the Brazilian Caatinga.</title>
        <authorList>
            <person name="Ferreira-Neto J.R.C."/>
            <person name="da Silva M.D."/>
            <person name="Binneck E."/>
            <person name="de Melo N.F."/>
            <person name="da Silva R.H."/>
            <person name="de Melo A.L.T.M."/>
            <person name="Pandolfi V."/>
            <person name="Bustamante F.O."/>
            <person name="Brasileiro-Vidal A.C."/>
            <person name="Benko-Iseppon A.M."/>
        </authorList>
    </citation>
    <scope>NUCLEOTIDE SEQUENCE [LARGE SCALE GENOMIC DNA]</scope>
    <source>
        <tissue evidence="4">Leaves</tissue>
    </source>
</reference>
<evidence type="ECO:0000313" key="4">
    <source>
        <dbReference type="EMBL" id="MED6180106.1"/>
    </source>
</evidence>
<organism evidence="4 5">
    <name type="scientific">Stylosanthes scabra</name>
    <dbReference type="NCBI Taxonomy" id="79078"/>
    <lineage>
        <taxon>Eukaryota</taxon>
        <taxon>Viridiplantae</taxon>
        <taxon>Streptophyta</taxon>
        <taxon>Embryophyta</taxon>
        <taxon>Tracheophyta</taxon>
        <taxon>Spermatophyta</taxon>
        <taxon>Magnoliopsida</taxon>
        <taxon>eudicotyledons</taxon>
        <taxon>Gunneridae</taxon>
        <taxon>Pentapetalae</taxon>
        <taxon>rosids</taxon>
        <taxon>fabids</taxon>
        <taxon>Fabales</taxon>
        <taxon>Fabaceae</taxon>
        <taxon>Papilionoideae</taxon>
        <taxon>50 kb inversion clade</taxon>
        <taxon>dalbergioids sensu lato</taxon>
        <taxon>Dalbergieae</taxon>
        <taxon>Pterocarpus clade</taxon>
        <taxon>Stylosanthes</taxon>
    </lineage>
</organism>
<protein>
    <submittedName>
        <fullName evidence="4">Uncharacterized protein</fullName>
    </submittedName>
</protein>
<accession>A0ABU6W2K8</accession>
<keyword evidence="2" id="KW-0479">Metal-binding</keyword>